<dbReference type="WBParaSite" id="PTRK_0000456600.1">
    <property type="protein sequence ID" value="PTRK_0000456600.1"/>
    <property type="gene ID" value="PTRK_0000456600"/>
</dbReference>
<sequence length="422" mass="48141">MVAIINPSNSINRAFFYNENKLKEDKASLLMLANYPMKMEKSTADSRLKMLLKLAEVRPDVSVNSVHISLNFSPDDQLTDEKMKAITMDYMEQLGFGNQPLVVYRHHDAGHDHLHIVTTNVEMDGNRISLHHLGILKSEPARKAIEEKYNLVKAEHQKQAPFELQPIDVSKVNYGEKELRRSIANVLGKVVNGYAYTSLSELNAILRLYNVEATRGSEDSRTFKKKGLLFRVIDKDGNPIGVPLKASLFHNKPTLANLEKKYPIHEVNRLKHKQKLKNRIDFALKNKGISIEKFVETMKSEGVHVVVRENNEGIIYGLTYVDVRNRCVFNGSQLGKGYSAAGVLKRCEGLGEGQPAREQLSDKPVDWNSDHHDEVTKADENLESIRDGFISLFELISRHEYSNQAVPFELRKKKKRRRRRGI</sequence>
<name>A0A0N4ZAQ9_PARTI</name>
<dbReference type="InterPro" id="IPR005094">
    <property type="entry name" value="Endonuclease_MobA/VirD2"/>
</dbReference>
<reference evidence="3" key="1">
    <citation type="submission" date="2017-02" db="UniProtKB">
        <authorList>
            <consortium name="WormBaseParasite"/>
        </authorList>
    </citation>
    <scope>IDENTIFICATION</scope>
</reference>
<organism evidence="2 3">
    <name type="scientific">Parastrongyloides trichosuri</name>
    <name type="common">Possum-specific nematode worm</name>
    <dbReference type="NCBI Taxonomy" id="131310"/>
    <lineage>
        <taxon>Eukaryota</taxon>
        <taxon>Metazoa</taxon>
        <taxon>Ecdysozoa</taxon>
        <taxon>Nematoda</taxon>
        <taxon>Chromadorea</taxon>
        <taxon>Rhabditida</taxon>
        <taxon>Tylenchina</taxon>
        <taxon>Panagrolaimomorpha</taxon>
        <taxon>Strongyloidoidea</taxon>
        <taxon>Strongyloididae</taxon>
        <taxon>Parastrongyloides</taxon>
    </lineage>
</organism>
<dbReference type="STRING" id="131310.A0A0N4ZAQ9"/>
<protein>
    <submittedName>
        <fullName evidence="3">Relaxase</fullName>
    </submittedName>
</protein>
<dbReference type="Pfam" id="PF03432">
    <property type="entry name" value="Relaxase"/>
    <property type="match status" value="1"/>
</dbReference>
<evidence type="ECO:0000313" key="2">
    <source>
        <dbReference type="Proteomes" id="UP000038045"/>
    </source>
</evidence>
<accession>A0A0N4ZAQ9</accession>
<dbReference type="AlphaFoldDB" id="A0A0N4ZAQ9"/>
<keyword evidence="2" id="KW-1185">Reference proteome</keyword>
<feature type="domain" description="MobA/VirD2-like nuclease" evidence="1">
    <location>
        <begin position="17"/>
        <end position="151"/>
    </location>
</feature>
<proteinExistence type="predicted"/>
<evidence type="ECO:0000313" key="3">
    <source>
        <dbReference type="WBParaSite" id="PTRK_0000456600.1"/>
    </source>
</evidence>
<evidence type="ECO:0000259" key="1">
    <source>
        <dbReference type="Pfam" id="PF03432"/>
    </source>
</evidence>
<dbReference type="Proteomes" id="UP000038045">
    <property type="component" value="Unplaced"/>
</dbReference>